<dbReference type="Pfam" id="PF16220">
    <property type="entry name" value="DUF4880"/>
    <property type="match status" value="1"/>
</dbReference>
<evidence type="ECO:0000313" key="3">
    <source>
        <dbReference type="Proteomes" id="UP000693952"/>
    </source>
</evidence>
<organism evidence="2 3">
    <name type="scientific">Pseudomonas sessilinigenes</name>
    <dbReference type="NCBI Taxonomy" id="658629"/>
    <lineage>
        <taxon>Bacteria</taxon>
        <taxon>Pseudomonadati</taxon>
        <taxon>Pseudomonadota</taxon>
        <taxon>Gammaproteobacteria</taxon>
        <taxon>Pseudomonadales</taxon>
        <taxon>Pseudomonadaceae</taxon>
        <taxon>Pseudomonas</taxon>
    </lineage>
</organism>
<feature type="domain" description="FecR N-terminal" evidence="1">
    <location>
        <begin position="15"/>
        <end position="54"/>
    </location>
</feature>
<dbReference type="RefSeq" id="WP_124347677.1">
    <property type="nucleotide sequence ID" value="NZ_CP027706.1"/>
</dbReference>
<reference evidence="2" key="1">
    <citation type="submission" date="2021-06" db="EMBL/GenBank/DDBJ databases">
        <title>Updating the genus Pseudomonas: Description of 43 new species and partition of the Pseudomonas putida group.</title>
        <authorList>
            <person name="Girard L."/>
            <person name="Lood C."/>
            <person name="Vandamme P."/>
            <person name="Rokni-Zadeh H."/>
            <person name="van Noort V."/>
            <person name="Hofte M."/>
            <person name="Lavigne R."/>
            <person name="De Mot R."/>
        </authorList>
    </citation>
    <scope>NUCLEOTIDE SEQUENCE</scope>
    <source>
        <strain evidence="2">CMR12a</strain>
    </source>
</reference>
<evidence type="ECO:0000313" key="2">
    <source>
        <dbReference type="EMBL" id="QXH39319.1"/>
    </source>
</evidence>
<protein>
    <submittedName>
        <fullName evidence="2">DUF4880 domain-containing protein</fullName>
    </submittedName>
</protein>
<gene>
    <name evidence="2" type="ORF">KSS89_24275</name>
</gene>
<proteinExistence type="predicted"/>
<dbReference type="EMBL" id="CP077074">
    <property type="protein sequence ID" value="QXH39319.1"/>
    <property type="molecule type" value="Genomic_DNA"/>
</dbReference>
<name>A0ABX8MJ34_9PSED</name>
<dbReference type="InterPro" id="IPR032623">
    <property type="entry name" value="FecR_N"/>
</dbReference>
<sequence>MTEPASAADEYVMMQAAHWCIRLREDDCSLAERQAFEDWLLSDPSHACEYSRMLEVWDLTGQLVPGTPAA</sequence>
<accession>A0ABX8MJ34</accession>
<evidence type="ECO:0000259" key="1">
    <source>
        <dbReference type="Pfam" id="PF16220"/>
    </source>
</evidence>
<dbReference type="Proteomes" id="UP000693952">
    <property type="component" value="Chromosome"/>
</dbReference>
<keyword evidence="3" id="KW-1185">Reference proteome</keyword>